<dbReference type="AlphaFoldDB" id="A0A835XY70"/>
<sequence length="167" mass="18102">MALAQAASSAGKPLVTMMAQAVSSMTVRAFAAKPAPTQPSGGRRPTSIAEPTYTYMPPGSSMREPIYFSTSDPVYFVDPRPAPDTPQTTAKAPSGEEKAVGVEASTKKIDFSFISRQPGGDDKRKVNYKMGDEFSQQSYVVNPTTHSMREPKYVSINDPKYPSVDKK</sequence>
<feature type="region of interest" description="Disordered" evidence="1">
    <location>
        <begin position="33"/>
        <end position="57"/>
    </location>
</feature>
<feature type="region of interest" description="Disordered" evidence="1">
    <location>
        <begin position="78"/>
        <end position="102"/>
    </location>
</feature>
<reference evidence="2" key="1">
    <citation type="journal article" date="2020" name="bioRxiv">
        <title>Comparative genomics of Chlamydomonas.</title>
        <authorList>
            <person name="Craig R.J."/>
            <person name="Hasan A.R."/>
            <person name="Ness R.W."/>
            <person name="Keightley P.D."/>
        </authorList>
    </citation>
    <scope>NUCLEOTIDE SEQUENCE</scope>
    <source>
        <strain evidence="2">CCAP 11/70</strain>
    </source>
</reference>
<gene>
    <name evidence="2" type="ORF">HYH03_010408</name>
</gene>
<name>A0A835XY70_9CHLO</name>
<evidence type="ECO:0000313" key="2">
    <source>
        <dbReference type="EMBL" id="KAG2491198.1"/>
    </source>
</evidence>
<proteinExistence type="predicted"/>
<evidence type="ECO:0000313" key="3">
    <source>
        <dbReference type="Proteomes" id="UP000612055"/>
    </source>
</evidence>
<dbReference type="Proteomes" id="UP000612055">
    <property type="component" value="Unassembled WGS sequence"/>
</dbReference>
<comment type="caution">
    <text evidence="2">The sequence shown here is derived from an EMBL/GenBank/DDBJ whole genome shotgun (WGS) entry which is preliminary data.</text>
</comment>
<keyword evidence="3" id="KW-1185">Reference proteome</keyword>
<evidence type="ECO:0000256" key="1">
    <source>
        <dbReference type="SAM" id="MobiDB-lite"/>
    </source>
</evidence>
<feature type="region of interest" description="Disordered" evidence="1">
    <location>
        <begin position="142"/>
        <end position="167"/>
    </location>
</feature>
<organism evidence="2 3">
    <name type="scientific">Edaphochlamys debaryana</name>
    <dbReference type="NCBI Taxonomy" id="47281"/>
    <lineage>
        <taxon>Eukaryota</taxon>
        <taxon>Viridiplantae</taxon>
        <taxon>Chlorophyta</taxon>
        <taxon>core chlorophytes</taxon>
        <taxon>Chlorophyceae</taxon>
        <taxon>CS clade</taxon>
        <taxon>Chlamydomonadales</taxon>
        <taxon>Chlamydomonadales incertae sedis</taxon>
        <taxon>Edaphochlamys</taxon>
    </lineage>
</organism>
<accession>A0A835XY70</accession>
<dbReference type="EMBL" id="JAEHOE010000055">
    <property type="protein sequence ID" value="KAG2491198.1"/>
    <property type="molecule type" value="Genomic_DNA"/>
</dbReference>
<dbReference type="OrthoDB" id="543555at2759"/>
<protein>
    <submittedName>
        <fullName evidence="2">Uncharacterized protein</fullName>
    </submittedName>
</protein>